<dbReference type="CDD" id="cd17365">
    <property type="entry name" value="MFS_PcaK_like"/>
    <property type="match status" value="1"/>
</dbReference>
<feature type="transmembrane region" description="Helical" evidence="6">
    <location>
        <begin position="176"/>
        <end position="195"/>
    </location>
</feature>
<dbReference type="InterPro" id="IPR011701">
    <property type="entry name" value="MFS"/>
</dbReference>
<keyword evidence="3 6" id="KW-0812">Transmembrane</keyword>
<evidence type="ECO:0000256" key="4">
    <source>
        <dbReference type="ARBA" id="ARBA00022989"/>
    </source>
</evidence>
<keyword evidence="2" id="KW-0813">Transport</keyword>
<name>A0A1G8HR40_9BACI</name>
<keyword evidence="4 6" id="KW-1133">Transmembrane helix</keyword>
<dbReference type="PROSITE" id="PS50850">
    <property type="entry name" value="MFS"/>
    <property type="match status" value="1"/>
</dbReference>
<proteinExistence type="predicted"/>
<feature type="transmembrane region" description="Helical" evidence="6">
    <location>
        <begin position="250"/>
        <end position="268"/>
    </location>
</feature>
<dbReference type="Pfam" id="PF07690">
    <property type="entry name" value="MFS_1"/>
    <property type="match status" value="1"/>
</dbReference>
<feature type="domain" description="Major facilitator superfamily (MFS) profile" evidence="7">
    <location>
        <begin position="22"/>
        <end position="431"/>
    </location>
</feature>
<dbReference type="InterPro" id="IPR020846">
    <property type="entry name" value="MFS_dom"/>
</dbReference>
<feature type="transmembrane region" description="Helical" evidence="6">
    <location>
        <begin position="318"/>
        <end position="335"/>
    </location>
</feature>
<organism evidence="8 9">
    <name type="scientific">Alteribacillus persepolensis</name>
    <dbReference type="NCBI Taxonomy" id="568899"/>
    <lineage>
        <taxon>Bacteria</taxon>
        <taxon>Bacillati</taxon>
        <taxon>Bacillota</taxon>
        <taxon>Bacilli</taxon>
        <taxon>Bacillales</taxon>
        <taxon>Bacillaceae</taxon>
        <taxon>Alteribacillus</taxon>
    </lineage>
</organism>
<evidence type="ECO:0000256" key="5">
    <source>
        <dbReference type="ARBA" id="ARBA00023136"/>
    </source>
</evidence>
<keyword evidence="5 6" id="KW-0472">Membrane</keyword>
<evidence type="ECO:0000256" key="3">
    <source>
        <dbReference type="ARBA" id="ARBA00022692"/>
    </source>
</evidence>
<dbReference type="PROSITE" id="PS00217">
    <property type="entry name" value="SUGAR_TRANSPORT_2"/>
    <property type="match status" value="1"/>
</dbReference>
<sequence>MRKINVAQMVDESRFNSFHLKVLLWCAFILWCDGFDLTVLGSVIPSLTEEWGMASGTAGLIGSLTLFGALLGAFSCGILADKFGRKKVVVSAFILFNLMTLLQGFSQGVIDFAIYRFIGGLGLGGIMPIVIALTTEYAPKSMRNMLVGLSCVGFATGGIVVALLGIYVIPNLGWEWMFFIGGLPLLAAPFLIKYLPESLNFLIAKGEYEQVGQILKRLNPSYTPEKEDTYEIDLPQKGMPVAKLFEEKRGFSTILFWIATACVLYMMYGLSTWLPQLMVEAGYPLTSSLSFLFALNFGAIVGQVWGGWLADRVGVKRILVTFFTCGGLCLVLLGLEPGIVLLYLLVALAGAGSQGTQVINLAYITNFYPAYVRSTGVGSSLGLGRIGAIIGPAVGGIILELSLPLQINFIAYAIPGFIAAMAMWLVQDKYSNSYGGNVVHAYQTKAVE</sequence>
<comment type="subcellular location">
    <subcellularLocation>
        <location evidence="1">Cell membrane</location>
        <topology evidence="1">Multi-pass membrane protein</topology>
    </subcellularLocation>
</comment>
<reference evidence="8 9" key="1">
    <citation type="submission" date="2016-10" db="EMBL/GenBank/DDBJ databases">
        <authorList>
            <person name="de Groot N.N."/>
        </authorList>
    </citation>
    <scope>NUCLEOTIDE SEQUENCE [LARGE SCALE GENOMIC DNA]</scope>
    <source>
        <strain evidence="8 9">DSM 21632</strain>
    </source>
</reference>
<dbReference type="OrthoDB" id="9787026at2"/>
<keyword evidence="9" id="KW-1185">Reference proteome</keyword>
<accession>A0A1G8HR40</accession>
<dbReference type="PANTHER" id="PTHR23508:SF10">
    <property type="entry name" value="CARBOXYLIC ACID TRANSPORTER PROTEIN HOMOLOG"/>
    <property type="match status" value="1"/>
</dbReference>
<gene>
    <name evidence="8" type="ORF">SAMN05192534_12114</name>
</gene>
<evidence type="ECO:0000256" key="6">
    <source>
        <dbReference type="SAM" id="Phobius"/>
    </source>
</evidence>
<feature type="transmembrane region" description="Helical" evidence="6">
    <location>
        <begin position="51"/>
        <end position="76"/>
    </location>
</feature>
<dbReference type="EMBL" id="FNDK01000021">
    <property type="protein sequence ID" value="SDI09147.1"/>
    <property type="molecule type" value="Genomic_DNA"/>
</dbReference>
<feature type="transmembrane region" description="Helical" evidence="6">
    <location>
        <begin position="112"/>
        <end position="134"/>
    </location>
</feature>
<feature type="transmembrane region" description="Helical" evidence="6">
    <location>
        <begin position="341"/>
        <end position="364"/>
    </location>
</feature>
<evidence type="ECO:0000256" key="1">
    <source>
        <dbReference type="ARBA" id="ARBA00004651"/>
    </source>
</evidence>
<evidence type="ECO:0000256" key="2">
    <source>
        <dbReference type="ARBA" id="ARBA00022448"/>
    </source>
</evidence>
<dbReference type="STRING" id="568899.SAMN05192534_12114"/>
<dbReference type="Proteomes" id="UP000199163">
    <property type="component" value="Unassembled WGS sequence"/>
</dbReference>
<dbReference type="GO" id="GO:0046943">
    <property type="term" value="F:carboxylic acid transmembrane transporter activity"/>
    <property type="evidence" value="ECO:0007669"/>
    <property type="project" value="TreeGrafter"/>
</dbReference>
<dbReference type="SUPFAM" id="SSF103473">
    <property type="entry name" value="MFS general substrate transporter"/>
    <property type="match status" value="1"/>
</dbReference>
<dbReference type="InterPro" id="IPR005829">
    <property type="entry name" value="Sugar_transporter_CS"/>
</dbReference>
<evidence type="ECO:0000313" key="8">
    <source>
        <dbReference type="EMBL" id="SDI09147.1"/>
    </source>
</evidence>
<feature type="transmembrane region" description="Helical" evidence="6">
    <location>
        <begin position="376"/>
        <end position="399"/>
    </location>
</feature>
<protein>
    <submittedName>
        <fullName evidence="8">MFS transporter, AAHS family, benzoate transport protein</fullName>
    </submittedName>
</protein>
<dbReference type="PANTHER" id="PTHR23508">
    <property type="entry name" value="CARBOXYLIC ACID TRANSPORTER PROTEIN HOMOLOG"/>
    <property type="match status" value="1"/>
</dbReference>
<feature type="transmembrane region" description="Helical" evidence="6">
    <location>
        <begin position="288"/>
        <end position="306"/>
    </location>
</feature>
<dbReference type="RefSeq" id="WP_091275286.1">
    <property type="nucleotide sequence ID" value="NZ_FNDK01000021.1"/>
</dbReference>
<dbReference type="Gene3D" id="1.20.1250.20">
    <property type="entry name" value="MFS general substrate transporter like domains"/>
    <property type="match status" value="2"/>
</dbReference>
<feature type="transmembrane region" description="Helical" evidence="6">
    <location>
        <begin position="146"/>
        <end position="170"/>
    </location>
</feature>
<feature type="transmembrane region" description="Helical" evidence="6">
    <location>
        <begin position="88"/>
        <end position="106"/>
    </location>
</feature>
<dbReference type="GO" id="GO:0005886">
    <property type="term" value="C:plasma membrane"/>
    <property type="evidence" value="ECO:0007669"/>
    <property type="project" value="UniProtKB-SubCell"/>
</dbReference>
<feature type="transmembrane region" description="Helical" evidence="6">
    <location>
        <begin position="405"/>
        <end position="426"/>
    </location>
</feature>
<evidence type="ECO:0000313" key="9">
    <source>
        <dbReference type="Proteomes" id="UP000199163"/>
    </source>
</evidence>
<dbReference type="InterPro" id="IPR036259">
    <property type="entry name" value="MFS_trans_sf"/>
</dbReference>
<dbReference type="AlphaFoldDB" id="A0A1G8HR40"/>
<evidence type="ECO:0000259" key="7">
    <source>
        <dbReference type="PROSITE" id="PS50850"/>
    </source>
</evidence>